<proteinExistence type="predicted"/>
<feature type="compositionally biased region" description="Polar residues" evidence="1">
    <location>
        <begin position="203"/>
        <end position="218"/>
    </location>
</feature>
<organism evidence="2 3">
    <name type="scientific">Mythimna separata</name>
    <name type="common">Oriental armyworm</name>
    <name type="synonym">Pseudaletia separata</name>
    <dbReference type="NCBI Taxonomy" id="271217"/>
    <lineage>
        <taxon>Eukaryota</taxon>
        <taxon>Metazoa</taxon>
        <taxon>Ecdysozoa</taxon>
        <taxon>Arthropoda</taxon>
        <taxon>Hexapoda</taxon>
        <taxon>Insecta</taxon>
        <taxon>Pterygota</taxon>
        <taxon>Neoptera</taxon>
        <taxon>Endopterygota</taxon>
        <taxon>Lepidoptera</taxon>
        <taxon>Glossata</taxon>
        <taxon>Ditrysia</taxon>
        <taxon>Noctuoidea</taxon>
        <taxon>Noctuidae</taxon>
        <taxon>Noctuinae</taxon>
        <taxon>Hadenini</taxon>
        <taxon>Mythimna</taxon>
    </lineage>
</organism>
<dbReference type="Proteomes" id="UP001231518">
    <property type="component" value="Chromosome 9"/>
</dbReference>
<name>A0AAD7YVJ3_MYTSE</name>
<keyword evidence="3" id="KW-1185">Reference proteome</keyword>
<reference evidence="2" key="1">
    <citation type="submission" date="2023-03" db="EMBL/GenBank/DDBJ databases">
        <title>Chromosome-level genomes of two armyworms, Mythimna separata and Mythimna loreyi, provide insights into the biosynthesis and reception of sex pheromones.</title>
        <authorList>
            <person name="Zhao H."/>
        </authorList>
    </citation>
    <scope>NUCLEOTIDE SEQUENCE</scope>
    <source>
        <strain evidence="2">BeijingLab</strain>
        <tissue evidence="2">Pupa</tissue>
    </source>
</reference>
<sequence>MIILLSKVVTTHAARKVLSYFGKNVTSRSYHFVVAKMNSRSKRLVNLALITDNSNTPVAGTSADEAVTLNSGDAPSRIEEATLMLMTQQKKKRPRQNLIIAFVVIRRAVAVVLQATHHQAAHLIRLLLKNSDDSVKDPNYEVMEPQNCSDSDEEVANNSGRIQDVVSQEFVIHIPTEDHKMVLDSLVQEADVLPIVNEPSAVENVTPTEQNLQNQDCSPNKKGKRKRRQEGNWKKNVAKRLRNSNLCEVCEAYKNSTNEEKERLKESYETHQNEKVLSRIEKENGKKNKDIHAAVYDLQAVFQCPKGDISVFYYKSK</sequence>
<dbReference type="AlphaFoldDB" id="A0AAD7YVJ3"/>
<comment type="caution">
    <text evidence="2">The sequence shown here is derived from an EMBL/GenBank/DDBJ whole genome shotgun (WGS) entry which is preliminary data.</text>
</comment>
<accession>A0AAD7YVJ3</accession>
<evidence type="ECO:0000313" key="3">
    <source>
        <dbReference type="Proteomes" id="UP001231518"/>
    </source>
</evidence>
<protein>
    <submittedName>
        <fullName evidence="2">Uncharacterized protein</fullName>
    </submittedName>
</protein>
<gene>
    <name evidence="2" type="ORF">PYW07_016858</name>
</gene>
<evidence type="ECO:0000256" key="1">
    <source>
        <dbReference type="SAM" id="MobiDB-lite"/>
    </source>
</evidence>
<dbReference type="EMBL" id="JARGEI010000006">
    <property type="protein sequence ID" value="KAJ8729820.1"/>
    <property type="molecule type" value="Genomic_DNA"/>
</dbReference>
<evidence type="ECO:0000313" key="2">
    <source>
        <dbReference type="EMBL" id="KAJ8729820.1"/>
    </source>
</evidence>
<feature type="region of interest" description="Disordered" evidence="1">
    <location>
        <begin position="203"/>
        <end position="233"/>
    </location>
</feature>